<dbReference type="Pfam" id="PF22608">
    <property type="entry name" value="DNAX_ATPase_lid"/>
    <property type="match status" value="1"/>
</dbReference>
<dbReference type="SUPFAM" id="SSF52540">
    <property type="entry name" value="P-loop containing nucleoside triphosphate hydrolases"/>
    <property type="match status" value="1"/>
</dbReference>
<dbReference type="PRINTS" id="PR00300">
    <property type="entry name" value="CLPPROTEASEA"/>
</dbReference>
<evidence type="ECO:0000256" key="3">
    <source>
        <dbReference type="ARBA" id="ARBA00022695"/>
    </source>
</evidence>
<dbReference type="NCBIfam" id="TIGR02397">
    <property type="entry name" value="dnaX_nterm"/>
    <property type="match status" value="1"/>
</dbReference>
<feature type="domain" description="AAA+ ATPase" evidence="12">
    <location>
        <begin position="55"/>
        <end position="197"/>
    </location>
</feature>
<accession>X5GWH7</accession>
<comment type="catalytic activity">
    <reaction evidence="10 11">
        <text>DNA(n) + a 2'-deoxyribonucleoside 5'-triphosphate = DNA(n+1) + diphosphate</text>
        <dbReference type="Rhea" id="RHEA:22508"/>
        <dbReference type="Rhea" id="RHEA-COMP:17339"/>
        <dbReference type="Rhea" id="RHEA-COMP:17340"/>
        <dbReference type="ChEBI" id="CHEBI:33019"/>
        <dbReference type="ChEBI" id="CHEBI:61560"/>
        <dbReference type="ChEBI" id="CHEBI:173112"/>
        <dbReference type="EC" id="2.7.7.7"/>
    </reaction>
</comment>
<evidence type="ECO:0000256" key="11">
    <source>
        <dbReference type="RuleBase" id="RU364063"/>
    </source>
</evidence>
<dbReference type="Pfam" id="PF13177">
    <property type="entry name" value="DNA_pol3_delta2"/>
    <property type="match status" value="1"/>
</dbReference>
<dbReference type="InterPro" id="IPR012763">
    <property type="entry name" value="DNA_pol_III_sug/sutau_N"/>
</dbReference>
<evidence type="ECO:0000256" key="4">
    <source>
        <dbReference type="ARBA" id="ARBA00022705"/>
    </source>
</evidence>
<keyword evidence="4 11" id="KW-0235">DNA replication</keyword>
<proteinExistence type="inferred from homology"/>
<evidence type="ECO:0000256" key="8">
    <source>
        <dbReference type="ARBA" id="ARBA00022840"/>
    </source>
</evidence>
<keyword evidence="5" id="KW-0479">Metal-binding</keyword>
<dbReference type="Pfam" id="PF12169">
    <property type="entry name" value="DNA_pol3_gamma3"/>
    <property type="match status" value="1"/>
</dbReference>
<dbReference type="Gene3D" id="3.40.50.300">
    <property type="entry name" value="P-loop containing nucleotide triphosphate hydrolases"/>
    <property type="match status" value="1"/>
</dbReference>
<evidence type="ECO:0000256" key="2">
    <source>
        <dbReference type="ARBA" id="ARBA00022679"/>
    </source>
</evidence>
<dbReference type="STRING" id="1286528.NHE_0463"/>
<dbReference type="KEGG" id="nhm:NHE_0463"/>
<evidence type="ECO:0000256" key="9">
    <source>
        <dbReference type="ARBA" id="ARBA00022932"/>
    </source>
</evidence>
<dbReference type="GO" id="GO:0003677">
    <property type="term" value="F:DNA binding"/>
    <property type="evidence" value="ECO:0007669"/>
    <property type="project" value="InterPro"/>
</dbReference>
<comment type="similarity">
    <text evidence="1 11">Belongs to the DnaX/STICHEL family.</text>
</comment>
<evidence type="ECO:0000256" key="1">
    <source>
        <dbReference type="ARBA" id="ARBA00006360"/>
    </source>
</evidence>
<dbReference type="InterPro" id="IPR001270">
    <property type="entry name" value="ClpA/B"/>
</dbReference>
<dbReference type="SMART" id="SM00382">
    <property type="entry name" value="AAA"/>
    <property type="match status" value="1"/>
</dbReference>
<dbReference type="GO" id="GO:0005524">
    <property type="term" value="F:ATP binding"/>
    <property type="evidence" value="ECO:0007669"/>
    <property type="project" value="UniProtKB-KW"/>
</dbReference>
<dbReference type="GO" id="GO:0009360">
    <property type="term" value="C:DNA polymerase III complex"/>
    <property type="evidence" value="ECO:0007669"/>
    <property type="project" value="InterPro"/>
</dbReference>
<dbReference type="RefSeq" id="WP_232215033.1">
    <property type="nucleotide sequence ID" value="NZ_CP007481.1"/>
</dbReference>
<comment type="subunit">
    <text evidence="11">DNA polymerase III contains a core (composed of alpha, epsilon and theta chains) that associates with a tau subunit. This core dimerizes to form the POLIII' complex. PolIII' associates with the gamma complex (composed of gamma, delta, delta', psi and chi chains) and with the beta chain to form the complete DNA polymerase III complex.</text>
</comment>
<dbReference type="InterPro" id="IPR050238">
    <property type="entry name" value="DNA_Rep/Repair_Clamp_Loader"/>
</dbReference>
<name>X5GWH7_9RICK</name>
<dbReference type="GO" id="GO:0003887">
    <property type="term" value="F:DNA-directed DNA polymerase activity"/>
    <property type="evidence" value="ECO:0007669"/>
    <property type="project" value="UniProtKB-KW"/>
</dbReference>
<keyword evidence="14" id="KW-1185">Reference proteome</keyword>
<evidence type="ECO:0000256" key="5">
    <source>
        <dbReference type="ARBA" id="ARBA00022723"/>
    </source>
</evidence>
<dbReference type="EMBL" id="CP007481">
    <property type="protein sequence ID" value="AHX11407.1"/>
    <property type="molecule type" value="Genomic_DNA"/>
</dbReference>
<dbReference type="AlphaFoldDB" id="X5GWH7"/>
<evidence type="ECO:0000256" key="6">
    <source>
        <dbReference type="ARBA" id="ARBA00022741"/>
    </source>
</evidence>
<dbReference type="EC" id="2.7.7.7" evidence="11"/>
<dbReference type="Gene3D" id="1.10.8.60">
    <property type="match status" value="1"/>
</dbReference>
<sequence length="407" mass="45537">MSALTFHSNNDFSGRTLRMAYIGLANKYRPRSLNEIVGQDFLVKTLSASIALEKVASALLFSGSYGTGKTTAARAMALSINCSDLESSQPCMQCTSCSAVLRNSHPDILEIDAASNTSVEDVRVIIDSVSYRPILSRYKIYIIDEVHMLSQSAFNALLKILEEPPEHIKFFLATTELQKIPSTIISRCQHFRLSRLSKEIISARIKKIAELEKINITEDAIDFISEKSEGSLRDGISILEQSALQQDEEIITLQLLRSKMGLVDITEMTSLLESITSGDCRAAIDTFNTFYQKGYDPLTILEDLIKLINRRIHTSLNSKDETQISFLSRLAKCVLSSMEEIKAFNNNHDVIELSIVRMSYLADLPSPTEIAEIFSRKSAPQSIQEKHDSSELTDYVLKEFKGSKLLD</sequence>
<dbReference type="HOGENOM" id="CLU_006229_0_1_5"/>
<reference evidence="13 14" key="1">
    <citation type="submission" date="2014-03" db="EMBL/GenBank/DDBJ databases">
        <title>Sequencing and Comparison of Genomes and Transcriptome Profiles of Human Ehrlichiosis Agents.</title>
        <authorList>
            <person name="Lin M."/>
            <person name="Daugherty S.C."/>
            <person name="Nagaraj S."/>
            <person name="Cheng Z."/>
            <person name="Xiong Q."/>
            <person name="Lin F.-Y."/>
            <person name="Sengamalay N."/>
            <person name="Ott S."/>
            <person name="Godinez A."/>
            <person name="Tallon L.J."/>
            <person name="Sadzewicz L."/>
            <person name="Fraser C.M."/>
            <person name="Dunning Hotopp J.C."/>
            <person name="Rikihisa Y."/>
        </authorList>
    </citation>
    <scope>NUCLEOTIDE SEQUENCE [LARGE SCALE GENOMIC DNA]</scope>
    <source>
        <strain evidence="13 14">Oregon</strain>
    </source>
</reference>
<keyword evidence="3 11" id="KW-0548">Nucleotidyltransferase</keyword>
<dbReference type="InterPro" id="IPR008921">
    <property type="entry name" value="DNA_pol3_clamp-load_cplx_C"/>
</dbReference>
<keyword evidence="6 11" id="KW-0547">Nucleotide-binding</keyword>
<comment type="function">
    <text evidence="11">DNA polymerase III is a complex, multichain enzyme responsible for most of the replicative synthesis in bacteria. This DNA polymerase also exhibits 3' to 5' exonuclease activity.</text>
</comment>
<keyword evidence="2 11" id="KW-0808">Transferase</keyword>
<evidence type="ECO:0000313" key="13">
    <source>
        <dbReference type="EMBL" id="AHX11407.1"/>
    </source>
</evidence>
<dbReference type="Proteomes" id="UP000023755">
    <property type="component" value="Chromosome"/>
</dbReference>
<dbReference type="Gene3D" id="1.20.272.10">
    <property type="match status" value="1"/>
</dbReference>
<dbReference type="PANTHER" id="PTHR11669:SF0">
    <property type="entry name" value="PROTEIN STICHEL-LIKE 2"/>
    <property type="match status" value="1"/>
</dbReference>
<evidence type="ECO:0000256" key="10">
    <source>
        <dbReference type="ARBA" id="ARBA00049244"/>
    </source>
</evidence>
<dbReference type="GO" id="GO:0046872">
    <property type="term" value="F:metal ion binding"/>
    <property type="evidence" value="ECO:0007669"/>
    <property type="project" value="UniProtKB-KW"/>
</dbReference>
<dbReference type="InterPro" id="IPR022754">
    <property type="entry name" value="DNA_pol_III_gamma-3"/>
</dbReference>
<dbReference type="InterPro" id="IPR045085">
    <property type="entry name" value="HLD_clamp_pol_III_gamma_tau"/>
</dbReference>
<dbReference type="PANTHER" id="PTHR11669">
    <property type="entry name" value="REPLICATION FACTOR C / DNA POLYMERASE III GAMMA-TAU SUBUNIT"/>
    <property type="match status" value="1"/>
</dbReference>
<dbReference type="FunFam" id="3.40.50.300:FF:000014">
    <property type="entry name" value="DNA polymerase III subunit gamma/tau"/>
    <property type="match status" value="1"/>
</dbReference>
<dbReference type="InterPro" id="IPR027417">
    <property type="entry name" value="P-loop_NTPase"/>
</dbReference>
<protein>
    <recommendedName>
        <fullName evidence="11">DNA polymerase III subunit gamma/tau</fullName>
        <ecNumber evidence="11">2.7.7.7</ecNumber>
    </recommendedName>
</protein>
<keyword evidence="9 11" id="KW-0239">DNA-directed DNA polymerase</keyword>
<evidence type="ECO:0000259" key="12">
    <source>
        <dbReference type="SMART" id="SM00382"/>
    </source>
</evidence>
<evidence type="ECO:0000256" key="7">
    <source>
        <dbReference type="ARBA" id="ARBA00022833"/>
    </source>
</evidence>
<dbReference type="GO" id="GO:0006261">
    <property type="term" value="P:DNA-templated DNA replication"/>
    <property type="evidence" value="ECO:0007669"/>
    <property type="project" value="TreeGrafter"/>
</dbReference>
<keyword evidence="7" id="KW-0862">Zinc</keyword>
<keyword evidence="8 11" id="KW-0067">ATP-binding</keyword>
<dbReference type="InterPro" id="IPR003593">
    <property type="entry name" value="AAA+_ATPase"/>
</dbReference>
<dbReference type="SUPFAM" id="SSF48019">
    <property type="entry name" value="post-AAA+ oligomerization domain-like"/>
    <property type="match status" value="1"/>
</dbReference>
<gene>
    <name evidence="11 13" type="primary">dnaX</name>
    <name evidence="13" type="ORF">NHE_0463</name>
</gene>
<evidence type="ECO:0000313" key="14">
    <source>
        <dbReference type="Proteomes" id="UP000023755"/>
    </source>
</evidence>
<organism evidence="13 14">
    <name type="scientific">Neorickettsia helminthoeca str. Oregon</name>
    <dbReference type="NCBI Taxonomy" id="1286528"/>
    <lineage>
        <taxon>Bacteria</taxon>
        <taxon>Pseudomonadati</taxon>
        <taxon>Pseudomonadota</taxon>
        <taxon>Alphaproteobacteria</taxon>
        <taxon>Rickettsiales</taxon>
        <taxon>Anaplasmataceae</taxon>
        <taxon>Neorickettsia</taxon>
    </lineage>
</organism>
<dbReference type="CDD" id="cd00009">
    <property type="entry name" value="AAA"/>
    <property type="match status" value="1"/>
</dbReference>